<evidence type="ECO:0000259" key="3">
    <source>
        <dbReference type="PROSITE" id="PS50002"/>
    </source>
</evidence>
<organism evidence="4 5">
    <name type="scientific">Dibothriocephalus latus</name>
    <name type="common">Fish tapeworm</name>
    <name type="synonym">Diphyllobothrium latum</name>
    <dbReference type="NCBI Taxonomy" id="60516"/>
    <lineage>
        <taxon>Eukaryota</taxon>
        <taxon>Metazoa</taxon>
        <taxon>Spiralia</taxon>
        <taxon>Lophotrochozoa</taxon>
        <taxon>Platyhelminthes</taxon>
        <taxon>Cestoda</taxon>
        <taxon>Eucestoda</taxon>
        <taxon>Diphyllobothriidea</taxon>
        <taxon>Diphyllobothriidae</taxon>
        <taxon>Dibothriocephalus</taxon>
    </lineage>
</organism>
<dbReference type="InterPro" id="IPR036028">
    <property type="entry name" value="SH3-like_dom_sf"/>
</dbReference>
<dbReference type="PROSITE" id="PS50002">
    <property type="entry name" value="SH3"/>
    <property type="match status" value="1"/>
</dbReference>
<dbReference type="SMART" id="SM00326">
    <property type="entry name" value="SH3"/>
    <property type="match status" value="1"/>
</dbReference>
<protein>
    <recommendedName>
        <fullName evidence="3">SH3 domain-containing protein</fullName>
    </recommendedName>
</protein>
<dbReference type="OrthoDB" id="5971719at2759"/>
<dbReference type="Gene3D" id="2.30.30.40">
    <property type="entry name" value="SH3 Domains"/>
    <property type="match status" value="1"/>
</dbReference>
<dbReference type="SUPFAM" id="SSF50044">
    <property type="entry name" value="SH3-domain"/>
    <property type="match status" value="1"/>
</dbReference>
<dbReference type="AlphaFoldDB" id="A0A3P6T6M1"/>
<proteinExistence type="predicted"/>
<evidence type="ECO:0000313" key="4">
    <source>
        <dbReference type="EMBL" id="VDK75050.1"/>
    </source>
</evidence>
<name>A0A3P6T6M1_DIBLA</name>
<sequence>MLSSHIHEHNLAVGRGDASSQVAAHTYGTGYEFNFAAARIIAHAGNKTGGGIIEAWSSDDNSVNRCIELAPTYIALRMHIRTADIAKSIDGVASFRIIFSTGTLFVYFACKCNPTSEGSQATNEFGAYTATTQCSDEKSYNGEAVGGTGSVEVSGRYDFTGICLFEFTAALDDEITIHPGDKITQIHQFDKKWLWGTNPSGKAGRFPKSYVEIFEDDAKNL</sequence>
<evidence type="ECO:0000256" key="1">
    <source>
        <dbReference type="ARBA" id="ARBA00022443"/>
    </source>
</evidence>
<dbReference type="EMBL" id="UYRU01042390">
    <property type="protein sequence ID" value="VDK75050.1"/>
    <property type="molecule type" value="Genomic_DNA"/>
</dbReference>
<dbReference type="Proteomes" id="UP000281553">
    <property type="component" value="Unassembled WGS sequence"/>
</dbReference>
<keyword evidence="1 2" id="KW-0728">SH3 domain</keyword>
<feature type="domain" description="SH3" evidence="3">
    <location>
        <begin position="156"/>
        <end position="216"/>
    </location>
</feature>
<dbReference type="InterPro" id="IPR001452">
    <property type="entry name" value="SH3_domain"/>
</dbReference>
<dbReference type="Pfam" id="PF14604">
    <property type="entry name" value="SH3_9"/>
    <property type="match status" value="1"/>
</dbReference>
<evidence type="ECO:0000256" key="2">
    <source>
        <dbReference type="PROSITE-ProRule" id="PRU00192"/>
    </source>
</evidence>
<accession>A0A3P6T6M1</accession>
<evidence type="ECO:0000313" key="5">
    <source>
        <dbReference type="Proteomes" id="UP000281553"/>
    </source>
</evidence>
<gene>
    <name evidence="4" type="ORF">DILT_LOCUS2635</name>
</gene>
<keyword evidence="5" id="KW-1185">Reference proteome</keyword>
<reference evidence="4 5" key="1">
    <citation type="submission" date="2018-11" db="EMBL/GenBank/DDBJ databases">
        <authorList>
            <consortium name="Pathogen Informatics"/>
        </authorList>
    </citation>
    <scope>NUCLEOTIDE SEQUENCE [LARGE SCALE GENOMIC DNA]</scope>
</reference>